<evidence type="ECO:0000313" key="17">
    <source>
        <dbReference type="EMBL" id="KAB1633466.1"/>
    </source>
</evidence>
<evidence type="ECO:0000256" key="13">
    <source>
        <dbReference type="ARBA" id="ARBA00049902"/>
    </source>
</evidence>
<dbReference type="InterPro" id="IPR001264">
    <property type="entry name" value="Glyco_trans_51"/>
</dbReference>
<dbReference type="Proteomes" id="UP000481339">
    <property type="component" value="Unassembled WGS sequence"/>
</dbReference>
<dbReference type="InterPro" id="IPR036950">
    <property type="entry name" value="PBP_transglycosylase"/>
</dbReference>
<dbReference type="GO" id="GO:0006508">
    <property type="term" value="P:proteolysis"/>
    <property type="evidence" value="ECO:0007669"/>
    <property type="project" value="UniProtKB-KW"/>
</dbReference>
<feature type="transmembrane region" description="Helical" evidence="15">
    <location>
        <begin position="55"/>
        <end position="80"/>
    </location>
</feature>
<evidence type="ECO:0000256" key="15">
    <source>
        <dbReference type="SAM" id="Phobius"/>
    </source>
</evidence>
<feature type="domain" description="PASTA" evidence="16">
    <location>
        <begin position="736"/>
        <end position="803"/>
    </location>
</feature>
<dbReference type="GO" id="GO:0008360">
    <property type="term" value="P:regulation of cell shape"/>
    <property type="evidence" value="ECO:0007669"/>
    <property type="project" value="UniProtKB-KW"/>
</dbReference>
<keyword evidence="11" id="KW-0961">Cell wall biogenesis/degradation</keyword>
<dbReference type="Pfam" id="PF00905">
    <property type="entry name" value="Transpeptidase"/>
    <property type="match status" value="1"/>
</dbReference>
<evidence type="ECO:0000256" key="1">
    <source>
        <dbReference type="ARBA" id="ARBA00007090"/>
    </source>
</evidence>
<comment type="catalytic activity">
    <reaction evidence="12">
        <text>Preferential cleavage: (Ac)2-L-Lys-D-Ala-|-D-Ala. Also transpeptidation of peptidyl-alanyl moieties that are N-acyl substituents of D-alanine.</text>
        <dbReference type="EC" id="3.4.16.4"/>
    </reaction>
</comment>
<keyword evidence="8" id="KW-0133">Cell shape</keyword>
<evidence type="ECO:0000256" key="8">
    <source>
        <dbReference type="ARBA" id="ARBA00022960"/>
    </source>
</evidence>
<evidence type="ECO:0000256" key="7">
    <source>
        <dbReference type="ARBA" id="ARBA00022801"/>
    </source>
</evidence>
<dbReference type="Gene3D" id="3.40.710.10">
    <property type="entry name" value="DD-peptidase/beta-lactamase superfamily"/>
    <property type="match status" value="1"/>
</dbReference>
<evidence type="ECO:0000256" key="11">
    <source>
        <dbReference type="ARBA" id="ARBA00023316"/>
    </source>
</evidence>
<dbReference type="InterPro" id="IPR005543">
    <property type="entry name" value="PASTA_dom"/>
</dbReference>
<proteinExistence type="inferred from homology"/>
<evidence type="ECO:0000259" key="16">
    <source>
        <dbReference type="PROSITE" id="PS51178"/>
    </source>
</evidence>
<dbReference type="SUPFAM" id="SSF56601">
    <property type="entry name" value="beta-lactamase/transpeptidase-like"/>
    <property type="match status" value="1"/>
</dbReference>
<dbReference type="AlphaFoldDB" id="A0A7C8BSV6"/>
<dbReference type="GO" id="GO:0071555">
    <property type="term" value="P:cell wall organization"/>
    <property type="evidence" value="ECO:0007669"/>
    <property type="project" value="UniProtKB-KW"/>
</dbReference>
<evidence type="ECO:0000256" key="2">
    <source>
        <dbReference type="ARBA" id="ARBA00007739"/>
    </source>
</evidence>
<dbReference type="Gene3D" id="3.30.10.20">
    <property type="match status" value="1"/>
</dbReference>
<dbReference type="Gene3D" id="1.10.3810.10">
    <property type="entry name" value="Biosynthetic peptidoglycan transglycosylase-like"/>
    <property type="match status" value="1"/>
</dbReference>
<organism evidence="17 18">
    <name type="scientific">Pseudoclavibacter caeni</name>
    <dbReference type="NCBI Taxonomy" id="908846"/>
    <lineage>
        <taxon>Bacteria</taxon>
        <taxon>Bacillati</taxon>
        <taxon>Actinomycetota</taxon>
        <taxon>Actinomycetes</taxon>
        <taxon>Micrococcales</taxon>
        <taxon>Microbacteriaceae</taxon>
        <taxon>Pseudoclavibacter</taxon>
    </lineage>
</organism>
<keyword evidence="7" id="KW-0378">Hydrolase</keyword>
<dbReference type="PANTHER" id="PTHR32282">
    <property type="entry name" value="BINDING PROTEIN TRANSPEPTIDASE, PUTATIVE-RELATED"/>
    <property type="match status" value="1"/>
</dbReference>
<keyword evidence="6" id="KW-0808">Transferase</keyword>
<keyword evidence="15" id="KW-1133">Transmembrane helix</keyword>
<dbReference type="GO" id="GO:0009252">
    <property type="term" value="P:peptidoglycan biosynthetic process"/>
    <property type="evidence" value="ECO:0007669"/>
    <property type="project" value="UniProtKB-KW"/>
</dbReference>
<keyword evidence="5" id="KW-0328">Glycosyltransferase</keyword>
<feature type="compositionally biased region" description="Low complexity" evidence="14">
    <location>
        <begin position="804"/>
        <end position="847"/>
    </location>
</feature>
<keyword evidence="15" id="KW-0812">Transmembrane</keyword>
<evidence type="ECO:0000256" key="4">
    <source>
        <dbReference type="ARBA" id="ARBA00022670"/>
    </source>
</evidence>
<evidence type="ECO:0000256" key="10">
    <source>
        <dbReference type="ARBA" id="ARBA00023268"/>
    </source>
</evidence>
<comment type="catalytic activity">
    <reaction evidence="13">
        <text>[GlcNAc-(1-&gt;4)-Mur2Ac(oyl-L-Ala-gamma-D-Glu-L-Lys-D-Ala-D-Ala)](n)-di-trans,octa-cis-undecaprenyl diphosphate + beta-D-GlcNAc-(1-&gt;4)-Mur2Ac(oyl-L-Ala-gamma-D-Glu-L-Lys-D-Ala-D-Ala)-di-trans,octa-cis-undecaprenyl diphosphate = [GlcNAc-(1-&gt;4)-Mur2Ac(oyl-L-Ala-gamma-D-Glu-L-Lys-D-Ala-D-Ala)](n+1)-di-trans,octa-cis-undecaprenyl diphosphate + di-trans,octa-cis-undecaprenyl diphosphate + H(+)</text>
        <dbReference type="Rhea" id="RHEA:23708"/>
        <dbReference type="Rhea" id="RHEA-COMP:9602"/>
        <dbReference type="Rhea" id="RHEA-COMP:9603"/>
        <dbReference type="ChEBI" id="CHEBI:15378"/>
        <dbReference type="ChEBI" id="CHEBI:58405"/>
        <dbReference type="ChEBI" id="CHEBI:60033"/>
        <dbReference type="ChEBI" id="CHEBI:78435"/>
        <dbReference type="EC" id="2.4.99.28"/>
    </reaction>
</comment>
<dbReference type="SUPFAM" id="SSF53955">
    <property type="entry name" value="Lysozyme-like"/>
    <property type="match status" value="1"/>
</dbReference>
<comment type="similarity">
    <text evidence="2">In the N-terminal section; belongs to the glycosyltransferase 51 family.</text>
</comment>
<keyword evidence="15" id="KW-0472">Membrane</keyword>
<keyword evidence="4" id="KW-0645">Protease</keyword>
<dbReference type="Pfam" id="PF00912">
    <property type="entry name" value="Transgly"/>
    <property type="match status" value="1"/>
</dbReference>
<dbReference type="InterPro" id="IPR050396">
    <property type="entry name" value="Glycosyltr_51/Transpeptidase"/>
</dbReference>
<protein>
    <submittedName>
        <fullName evidence="17">Penicillin-binding protein</fullName>
    </submittedName>
</protein>
<comment type="caution">
    <text evidence="17">The sequence shown here is derived from an EMBL/GenBank/DDBJ whole genome shotgun (WGS) entry which is preliminary data.</text>
</comment>
<dbReference type="InterPro" id="IPR001460">
    <property type="entry name" value="PCN-bd_Tpept"/>
</dbReference>
<keyword evidence="3" id="KW-0121">Carboxypeptidase</keyword>
<evidence type="ECO:0000256" key="12">
    <source>
        <dbReference type="ARBA" id="ARBA00034000"/>
    </source>
</evidence>
<dbReference type="GO" id="GO:0008658">
    <property type="term" value="F:penicillin binding"/>
    <property type="evidence" value="ECO:0007669"/>
    <property type="project" value="InterPro"/>
</dbReference>
<dbReference type="InterPro" id="IPR012338">
    <property type="entry name" value="Beta-lactam/transpept-like"/>
</dbReference>
<dbReference type="SMART" id="SM00740">
    <property type="entry name" value="PASTA"/>
    <property type="match status" value="1"/>
</dbReference>
<dbReference type="InterPro" id="IPR023346">
    <property type="entry name" value="Lysozyme-like_dom_sf"/>
</dbReference>
<dbReference type="PANTHER" id="PTHR32282:SF33">
    <property type="entry name" value="PEPTIDOGLYCAN GLYCOSYLTRANSFERASE"/>
    <property type="match status" value="1"/>
</dbReference>
<evidence type="ECO:0000256" key="14">
    <source>
        <dbReference type="SAM" id="MobiDB-lite"/>
    </source>
</evidence>
<evidence type="ECO:0000256" key="6">
    <source>
        <dbReference type="ARBA" id="ARBA00022679"/>
    </source>
</evidence>
<feature type="region of interest" description="Disordered" evidence="14">
    <location>
        <begin position="724"/>
        <end position="750"/>
    </location>
</feature>
<reference evidence="17 18" key="1">
    <citation type="submission" date="2019-09" db="EMBL/GenBank/DDBJ databases">
        <title>Phylogeny of genus Pseudoclavibacter and closely related genus.</title>
        <authorList>
            <person name="Li Y."/>
        </authorList>
    </citation>
    <scope>NUCLEOTIDE SEQUENCE [LARGE SCALE GENOMIC DNA]</scope>
    <source>
        <strain evidence="17 18">JCM 16921</strain>
    </source>
</reference>
<comment type="similarity">
    <text evidence="1">In the C-terminal section; belongs to the transpeptidase family.</text>
</comment>
<keyword evidence="18" id="KW-1185">Reference proteome</keyword>
<evidence type="ECO:0000256" key="9">
    <source>
        <dbReference type="ARBA" id="ARBA00022984"/>
    </source>
</evidence>
<dbReference type="GO" id="GO:0009002">
    <property type="term" value="F:serine-type D-Ala-D-Ala carboxypeptidase activity"/>
    <property type="evidence" value="ECO:0007669"/>
    <property type="project" value="UniProtKB-EC"/>
</dbReference>
<dbReference type="EMBL" id="WBKA01000001">
    <property type="protein sequence ID" value="KAB1633466.1"/>
    <property type="molecule type" value="Genomic_DNA"/>
</dbReference>
<dbReference type="FunFam" id="1.10.3810.10:FF:000001">
    <property type="entry name" value="Penicillin-binding protein 1A"/>
    <property type="match status" value="1"/>
</dbReference>
<evidence type="ECO:0000256" key="3">
    <source>
        <dbReference type="ARBA" id="ARBA00022645"/>
    </source>
</evidence>
<evidence type="ECO:0000256" key="5">
    <source>
        <dbReference type="ARBA" id="ARBA00022676"/>
    </source>
</evidence>
<dbReference type="Pfam" id="PF03793">
    <property type="entry name" value="PASTA"/>
    <property type="match status" value="1"/>
</dbReference>
<dbReference type="GO" id="GO:0008955">
    <property type="term" value="F:peptidoglycan glycosyltransferase activity"/>
    <property type="evidence" value="ECO:0007669"/>
    <property type="project" value="UniProtKB-EC"/>
</dbReference>
<evidence type="ECO:0000313" key="18">
    <source>
        <dbReference type="Proteomes" id="UP000481339"/>
    </source>
</evidence>
<keyword evidence="9" id="KW-0573">Peptidoglycan synthesis</keyword>
<dbReference type="PROSITE" id="PS51178">
    <property type="entry name" value="PASTA"/>
    <property type="match status" value="1"/>
</dbReference>
<feature type="region of interest" description="Disordered" evidence="14">
    <location>
        <begin position="802"/>
        <end position="847"/>
    </location>
</feature>
<dbReference type="GO" id="GO:0030288">
    <property type="term" value="C:outer membrane-bounded periplasmic space"/>
    <property type="evidence" value="ECO:0007669"/>
    <property type="project" value="TreeGrafter"/>
</dbReference>
<accession>A0A7C8BSV6</accession>
<dbReference type="CDD" id="cd06577">
    <property type="entry name" value="PASTA_pknB"/>
    <property type="match status" value="1"/>
</dbReference>
<keyword evidence="10" id="KW-0511">Multifunctional enzyme</keyword>
<name>A0A7C8BSV6_9MICO</name>
<gene>
    <name evidence="17" type="ORF">F8O02_00535</name>
</gene>
<sequence length="847" mass="90179">MLWMMSGAVRYCQRVISPPIVNARGCLTATSRSIYPMSSHLTAPGRHLGRSILRFIAASTALGLATVGLLTPVAAIISVYGADMVNIAKTLPASLANVEMQSPSTLYGKLDGKDVAFATFYEKNRVPLTAEEIPDVVKNAVVSIEDPRFYEHGGVDFAAVMRAVLQNQSSGSTQSGASTITMQLVRNLRIESAEWKDDEDAIDSAREETASRKLLEMRYAIGLEHNYTKEQILTSYLNYASFGGNVYGIGAAAQYYYGKDAKDLTLPEAAQLVSVFPSPNSYRVDVADNLDRAKARRDLVLQRMVDRGYIDQAAADEAIATPITPHITQQPRGCEVAEHNAAYFCDYVVNLIRNDSTFGDTADDRTALLRRGGLQIYTSIDLSLQDEVQADIDKHINRSDKIGAASTVVQVGTGRVLAMAQNRTYSQTNGDGTDLSRTAVNYNTNYDEGGSSGFPGGSTYKAFTLIDWLKQGHTLDERVYAPAGTYYQKNFPDRCKSGGWAGTWSLENAESFPSSFDVRYATKHSINSGFAAMAEQLDLCDIRDTAVSFGITTQANGEELDHQPASVIGTNNVSPIQMASAYAGIANDGTYCTPQAILRVVDGSNGSERPVTASQCSQATTAQVARTATSALTGVFGRDGTAAKAATGDGSAIAGKTGSTDNYHQTWLVGYTTSTAQATWVGNGTGLAKSDLRYYSIKGTAGWNVRYALFKDIQTDIHTSYPGAASFPDPNDTSATARTLPVPDVTGQDPEAARGTLEQAGFQVAISPEQRASTAAAGTVAETDPPANTMAGANALITVYLSNGQTPTATPSPTPSTSSASPSASANSQRRSSGSSSSKTKTSTTGR</sequence>